<sequence length="605" mass="71535">MERQREFVAKREARKNEDFKKTELAAKREVRKDKNYRRAEAESKKSQRDNPDIRQMERQRELAAKREVRKDTNYRRAEAESKKSQRDNPDLRRMERQREFVAKREARKNEDFNRRELAAKREARKNEDFNRRELAAKREARKNENFKRNETKKKKIARQDENYRKHESKRDFHRKQEYRSHPENLENERLKKQSSRQKNLDIDRCYEKTVKSTKRKNIDFTDHEKDLKKKRTHGITLDTCIRNFKKKINEGPTYICTSCHQTWFCDSVVNSKTIKMNTPANMSHCFTNFKSVQHIEWICHTCLNAIKRQKIPRFAIANKMGFPQKPKELNLYPLEERLLSLRIPFMQIRQLPRGGQLSVKGNVVNVPVEVQPTINSLPHTLEKSGTISVKLKKKLEFKKCDFSENGRPFAVICALHYLMRTSDFTEQEDNQDENDSDDDSDHFSEVDESETHVGNTDTLLDHIPDDNPLCDAGLTFAPGEGQRPISLYSDPDAEYLSFPTIFCGQRRPDNKDRSVSVHYTDIVKWELRSMDRRVAQSVPNIFFKLKKIQLKNISDKVNLALRRCQSEGKKWTAKDVLNPNTVNDLVRLDEGYYIFRSLRNFSSIP</sequence>
<feature type="region of interest" description="Disordered" evidence="1">
    <location>
        <begin position="426"/>
        <end position="460"/>
    </location>
</feature>
<feature type="compositionally biased region" description="Basic and acidic residues" evidence="1">
    <location>
        <begin position="157"/>
        <end position="191"/>
    </location>
</feature>
<dbReference type="Pfam" id="PF20209">
    <property type="entry name" value="DUF6570"/>
    <property type="match status" value="1"/>
</dbReference>
<reference evidence="3" key="1">
    <citation type="submission" date="2018-11" db="EMBL/GenBank/DDBJ databases">
        <authorList>
            <person name="Alioto T."/>
            <person name="Alioto T."/>
        </authorList>
    </citation>
    <scope>NUCLEOTIDE SEQUENCE</scope>
</reference>
<dbReference type="AlphaFoldDB" id="A0A8B6DU78"/>
<feature type="domain" description="DUF6570" evidence="2">
    <location>
        <begin position="308"/>
        <end position="420"/>
    </location>
</feature>
<keyword evidence="4" id="KW-1185">Reference proteome</keyword>
<dbReference type="EMBL" id="UYJE01004130">
    <property type="protein sequence ID" value="VDI25235.1"/>
    <property type="molecule type" value="Genomic_DNA"/>
</dbReference>
<evidence type="ECO:0000259" key="2">
    <source>
        <dbReference type="Pfam" id="PF20209"/>
    </source>
</evidence>
<evidence type="ECO:0000256" key="1">
    <source>
        <dbReference type="SAM" id="MobiDB-lite"/>
    </source>
</evidence>
<proteinExistence type="predicted"/>
<dbReference type="OrthoDB" id="10063525at2759"/>
<dbReference type="InterPro" id="IPR046700">
    <property type="entry name" value="DUF6570"/>
</dbReference>
<organism evidence="3 4">
    <name type="scientific">Mytilus galloprovincialis</name>
    <name type="common">Mediterranean mussel</name>
    <dbReference type="NCBI Taxonomy" id="29158"/>
    <lineage>
        <taxon>Eukaryota</taxon>
        <taxon>Metazoa</taxon>
        <taxon>Spiralia</taxon>
        <taxon>Lophotrochozoa</taxon>
        <taxon>Mollusca</taxon>
        <taxon>Bivalvia</taxon>
        <taxon>Autobranchia</taxon>
        <taxon>Pteriomorphia</taxon>
        <taxon>Mytilida</taxon>
        <taxon>Mytiloidea</taxon>
        <taxon>Mytilidae</taxon>
        <taxon>Mytilinae</taxon>
        <taxon>Mytilus</taxon>
    </lineage>
</organism>
<feature type="region of interest" description="Disordered" evidence="1">
    <location>
        <begin position="128"/>
        <end position="197"/>
    </location>
</feature>
<evidence type="ECO:0000313" key="4">
    <source>
        <dbReference type="Proteomes" id="UP000596742"/>
    </source>
</evidence>
<feature type="compositionally biased region" description="Basic and acidic residues" evidence="1">
    <location>
        <begin position="441"/>
        <end position="451"/>
    </location>
</feature>
<feature type="compositionally biased region" description="Acidic residues" evidence="1">
    <location>
        <begin position="426"/>
        <end position="440"/>
    </location>
</feature>
<evidence type="ECO:0000313" key="3">
    <source>
        <dbReference type="EMBL" id="VDI25235.1"/>
    </source>
</evidence>
<feature type="region of interest" description="Disordered" evidence="1">
    <location>
        <begin position="1"/>
        <end position="112"/>
    </location>
</feature>
<accession>A0A8B6DU78</accession>
<protein>
    <recommendedName>
        <fullName evidence="2">DUF6570 domain-containing protein</fullName>
    </recommendedName>
</protein>
<dbReference type="Proteomes" id="UP000596742">
    <property type="component" value="Unassembled WGS sequence"/>
</dbReference>
<name>A0A8B6DU78_MYTGA</name>
<gene>
    <name evidence="3" type="ORF">MGAL_10B086498</name>
</gene>
<comment type="caution">
    <text evidence="3">The sequence shown here is derived from an EMBL/GenBank/DDBJ whole genome shotgun (WGS) entry which is preliminary data.</text>
</comment>
<feature type="compositionally biased region" description="Basic and acidic residues" evidence="1">
    <location>
        <begin position="128"/>
        <end position="149"/>
    </location>
</feature>